<sequence length="77" mass="7839">MVEKLVDGLLGARGGPETGHEDEGVVCGEELGEEGGEQRVTGAEVEGRGMGCAVGVVGEKGGHVDIDEDWDVDGMLG</sequence>
<feature type="region of interest" description="Disordered" evidence="1">
    <location>
        <begin position="1"/>
        <end position="23"/>
    </location>
</feature>
<proteinExistence type="predicted"/>
<protein>
    <submittedName>
        <fullName evidence="2">Uncharacterized protein</fullName>
    </submittedName>
</protein>
<dbReference type="Proteomes" id="UP001152300">
    <property type="component" value="Unassembled WGS sequence"/>
</dbReference>
<evidence type="ECO:0000313" key="2">
    <source>
        <dbReference type="EMBL" id="KAJ8060152.1"/>
    </source>
</evidence>
<keyword evidence="3" id="KW-1185">Reference proteome</keyword>
<evidence type="ECO:0000313" key="3">
    <source>
        <dbReference type="Proteomes" id="UP001152300"/>
    </source>
</evidence>
<gene>
    <name evidence="2" type="ORF">OCU04_010501</name>
</gene>
<comment type="caution">
    <text evidence="2">The sequence shown here is derived from an EMBL/GenBank/DDBJ whole genome shotgun (WGS) entry which is preliminary data.</text>
</comment>
<accession>A0A9X0DFV2</accession>
<name>A0A9X0DFV2_9HELO</name>
<dbReference type="EMBL" id="JAPEIS010000013">
    <property type="protein sequence ID" value="KAJ8060152.1"/>
    <property type="molecule type" value="Genomic_DNA"/>
</dbReference>
<organism evidence="2 3">
    <name type="scientific">Sclerotinia nivalis</name>
    <dbReference type="NCBI Taxonomy" id="352851"/>
    <lineage>
        <taxon>Eukaryota</taxon>
        <taxon>Fungi</taxon>
        <taxon>Dikarya</taxon>
        <taxon>Ascomycota</taxon>
        <taxon>Pezizomycotina</taxon>
        <taxon>Leotiomycetes</taxon>
        <taxon>Helotiales</taxon>
        <taxon>Sclerotiniaceae</taxon>
        <taxon>Sclerotinia</taxon>
    </lineage>
</organism>
<evidence type="ECO:0000256" key="1">
    <source>
        <dbReference type="SAM" id="MobiDB-lite"/>
    </source>
</evidence>
<dbReference type="AlphaFoldDB" id="A0A9X0DFV2"/>
<reference evidence="2" key="1">
    <citation type="submission" date="2022-11" db="EMBL/GenBank/DDBJ databases">
        <title>Genome Resource of Sclerotinia nivalis Strain SnTB1, a Plant Pathogen Isolated from American Ginseng.</title>
        <authorList>
            <person name="Fan S."/>
        </authorList>
    </citation>
    <scope>NUCLEOTIDE SEQUENCE</scope>
    <source>
        <strain evidence="2">SnTB1</strain>
    </source>
</reference>